<reference evidence="1" key="2">
    <citation type="journal article" date="2015" name="Fish Shellfish Immunol.">
        <title>Early steps in the European eel (Anguilla anguilla)-Vibrio vulnificus interaction in the gills: Role of the RtxA13 toxin.</title>
        <authorList>
            <person name="Callol A."/>
            <person name="Pajuelo D."/>
            <person name="Ebbesson L."/>
            <person name="Teles M."/>
            <person name="MacKenzie S."/>
            <person name="Amaro C."/>
        </authorList>
    </citation>
    <scope>NUCLEOTIDE SEQUENCE</scope>
</reference>
<dbReference type="EMBL" id="GBXM01027929">
    <property type="protein sequence ID" value="JAH80648.1"/>
    <property type="molecule type" value="Transcribed_RNA"/>
</dbReference>
<name>A0A0E9VTM7_ANGAN</name>
<proteinExistence type="predicted"/>
<accession>A0A0E9VTM7</accession>
<protein>
    <submittedName>
        <fullName evidence="1">Uncharacterized protein</fullName>
    </submittedName>
</protein>
<reference evidence="1" key="1">
    <citation type="submission" date="2014-11" db="EMBL/GenBank/DDBJ databases">
        <authorList>
            <person name="Amaro Gonzalez C."/>
        </authorList>
    </citation>
    <scope>NUCLEOTIDE SEQUENCE</scope>
</reference>
<sequence>MPEQGGLR</sequence>
<organism evidence="1">
    <name type="scientific">Anguilla anguilla</name>
    <name type="common">European freshwater eel</name>
    <name type="synonym">Muraena anguilla</name>
    <dbReference type="NCBI Taxonomy" id="7936"/>
    <lineage>
        <taxon>Eukaryota</taxon>
        <taxon>Metazoa</taxon>
        <taxon>Chordata</taxon>
        <taxon>Craniata</taxon>
        <taxon>Vertebrata</taxon>
        <taxon>Euteleostomi</taxon>
        <taxon>Actinopterygii</taxon>
        <taxon>Neopterygii</taxon>
        <taxon>Teleostei</taxon>
        <taxon>Anguilliformes</taxon>
        <taxon>Anguillidae</taxon>
        <taxon>Anguilla</taxon>
    </lineage>
</organism>
<evidence type="ECO:0000313" key="1">
    <source>
        <dbReference type="EMBL" id="JAH80648.1"/>
    </source>
</evidence>